<organism evidence="5 6">
    <name type="scientific">Clydaea vesicula</name>
    <dbReference type="NCBI Taxonomy" id="447962"/>
    <lineage>
        <taxon>Eukaryota</taxon>
        <taxon>Fungi</taxon>
        <taxon>Fungi incertae sedis</taxon>
        <taxon>Chytridiomycota</taxon>
        <taxon>Chytridiomycota incertae sedis</taxon>
        <taxon>Chytridiomycetes</taxon>
        <taxon>Lobulomycetales</taxon>
        <taxon>Lobulomycetaceae</taxon>
        <taxon>Clydaea</taxon>
    </lineage>
</organism>
<feature type="non-terminal residue" evidence="5">
    <location>
        <position position="1"/>
    </location>
</feature>
<accession>A0AAD5TYP6</accession>
<evidence type="ECO:0000256" key="1">
    <source>
        <dbReference type="ARBA" id="ARBA00022786"/>
    </source>
</evidence>
<feature type="coiled-coil region" evidence="3">
    <location>
        <begin position="381"/>
        <end position="425"/>
    </location>
</feature>
<comment type="caution">
    <text evidence="5">The sequence shown here is derived from an EMBL/GenBank/DDBJ whole genome shotgun (WGS) entry which is preliminary data.</text>
</comment>
<evidence type="ECO:0000313" key="6">
    <source>
        <dbReference type="Proteomes" id="UP001211065"/>
    </source>
</evidence>
<feature type="active site" description="Glycyl thioester intermediate" evidence="2">
    <location>
        <position position="198"/>
    </location>
</feature>
<sequence length="482" mass="55324">PKSRDGLKTSARSFIPVYFCIMKCIQFNIPLPDTISIPLSFSDLEIFDPRTYKNITQPLEKEESSLSLIMENIEKTLIYHRPGMLELQAMFSPLGEYNDFSKNLRSCFSFNEFKFLFVGKVNFIATDLIKAFRNISDQNSNEDQFIWFKEWLATLKNGELRKIWFEITATFTFNSSIELGYLTIQQLPIENLPTTRSCFKKLEVPAYTDKDLMLAGPVSAILNVMNFQKSSFTIKYNGILKKSKNKISVWVSINGRTTGVSTIPLINSEVTIGEKKNKTCINCNCLEQNATPLCEEGNSFHIFSYPTLNSLENYLITENKGNVNELDIKLAFVDSEGNWDKEEKNFGNDTLKENVVAEKTTAKLPKKPNFSKVKENNAILIDRLKNHKLVLEAKAAKENKRQLEEQKLKDQNLKLERRAKFLLLNEFLKSLEDFKLNTLISEKKKEQLLKCNSNNEVKCVDNINSLIECDDADLNFSKNYGV</sequence>
<evidence type="ECO:0000256" key="2">
    <source>
        <dbReference type="PROSITE-ProRule" id="PRU00104"/>
    </source>
</evidence>
<feature type="domain" description="HECT" evidence="4">
    <location>
        <begin position="69"/>
        <end position="230"/>
    </location>
</feature>
<keyword evidence="6" id="KW-1185">Reference proteome</keyword>
<dbReference type="InterPro" id="IPR035983">
    <property type="entry name" value="Hect_E3_ubiquitin_ligase"/>
</dbReference>
<name>A0AAD5TYP6_9FUNG</name>
<dbReference type="Proteomes" id="UP001211065">
    <property type="component" value="Unassembled WGS sequence"/>
</dbReference>
<dbReference type="Pfam" id="PF00632">
    <property type="entry name" value="HECT"/>
    <property type="match status" value="1"/>
</dbReference>
<evidence type="ECO:0000313" key="5">
    <source>
        <dbReference type="EMBL" id="KAJ3216053.1"/>
    </source>
</evidence>
<evidence type="ECO:0000259" key="4">
    <source>
        <dbReference type="PROSITE" id="PS50237"/>
    </source>
</evidence>
<evidence type="ECO:0000256" key="3">
    <source>
        <dbReference type="SAM" id="Coils"/>
    </source>
</evidence>
<proteinExistence type="predicted"/>
<gene>
    <name evidence="5" type="ORF">HK099_006081</name>
</gene>
<dbReference type="PROSITE" id="PS50237">
    <property type="entry name" value="HECT"/>
    <property type="match status" value="1"/>
</dbReference>
<reference evidence="5" key="1">
    <citation type="submission" date="2020-05" db="EMBL/GenBank/DDBJ databases">
        <title>Phylogenomic resolution of chytrid fungi.</title>
        <authorList>
            <person name="Stajich J.E."/>
            <person name="Amses K."/>
            <person name="Simmons R."/>
            <person name="Seto K."/>
            <person name="Myers J."/>
            <person name="Bonds A."/>
            <person name="Quandt C.A."/>
            <person name="Barry K."/>
            <person name="Liu P."/>
            <person name="Grigoriev I."/>
            <person name="Longcore J.E."/>
            <person name="James T.Y."/>
        </authorList>
    </citation>
    <scope>NUCLEOTIDE SEQUENCE</scope>
    <source>
        <strain evidence="5">JEL0476</strain>
    </source>
</reference>
<dbReference type="InterPro" id="IPR000569">
    <property type="entry name" value="HECT_dom"/>
</dbReference>
<dbReference type="AlphaFoldDB" id="A0AAD5TYP6"/>
<protein>
    <recommendedName>
        <fullName evidence="4">HECT domain-containing protein</fullName>
    </recommendedName>
</protein>
<dbReference type="EMBL" id="JADGJW010000501">
    <property type="protein sequence ID" value="KAJ3216053.1"/>
    <property type="molecule type" value="Genomic_DNA"/>
</dbReference>
<keyword evidence="3" id="KW-0175">Coiled coil</keyword>
<dbReference type="SUPFAM" id="SSF56204">
    <property type="entry name" value="Hect, E3 ligase catalytic domain"/>
    <property type="match status" value="1"/>
</dbReference>
<keyword evidence="1 2" id="KW-0833">Ubl conjugation pathway</keyword>
<dbReference type="GO" id="GO:0004842">
    <property type="term" value="F:ubiquitin-protein transferase activity"/>
    <property type="evidence" value="ECO:0007669"/>
    <property type="project" value="InterPro"/>
</dbReference>